<dbReference type="InterPro" id="IPR037051">
    <property type="entry name" value="4-carb_acid_sugar_kinase_N_sf"/>
</dbReference>
<dbReference type="Pfam" id="PF17042">
    <property type="entry name" value="NBD_C"/>
    <property type="match status" value="1"/>
</dbReference>
<feature type="domain" description="Four-carbon acid sugar kinase N-terminal" evidence="13">
    <location>
        <begin position="11"/>
        <end position="235"/>
    </location>
</feature>
<gene>
    <name evidence="15" type="ORF">ACELLULO517_26245</name>
</gene>
<keyword evidence="2" id="KW-0808">Transferase</keyword>
<comment type="catalytic activity">
    <reaction evidence="7">
        <text>3-dehydro-L-erythronate + ATP = 3-dehydro-4-O-phospho-L-erythronate + ADP + H(+)</text>
        <dbReference type="Rhea" id="RHEA:52552"/>
        <dbReference type="ChEBI" id="CHEBI:15378"/>
        <dbReference type="ChEBI" id="CHEBI:30616"/>
        <dbReference type="ChEBI" id="CHEBI:136592"/>
        <dbReference type="ChEBI" id="CHEBI:136670"/>
        <dbReference type="ChEBI" id="CHEBI:456216"/>
        <dbReference type="EC" id="2.7.1.217"/>
    </reaction>
</comment>
<organism evidence="15 16">
    <name type="scientific">Acidisoma cellulosilyticum</name>
    <dbReference type="NCBI Taxonomy" id="2802395"/>
    <lineage>
        <taxon>Bacteria</taxon>
        <taxon>Pseudomonadati</taxon>
        <taxon>Pseudomonadota</taxon>
        <taxon>Alphaproteobacteria</taxon>
        <taxon>Acetobacterales</taxon>
        <taxon>Acidocellaceae</taxon>
        <taxon>Acidisoma</taxon>
    </lineage>
</organism>
<dbReference type="SUPFAM" id="SSF142764">
    <property type="entry name" value="YgbK-like"/>
    <property type="match status" value="1"/>
</dbReference>
<keyword evidence="16" id="KW-1185">Reference proteome</keyword>
<dbReference type="Proteomes" id="UP000721844">
    <property type="component" value="Unassembled WGS sequence"/>
</dbReference>
<evidence type="ECO:0000259" key="13">
    <source>
        <dbReference type="Pfam" id="PF07005"/>
    </source>
</evidence>
<evidence type="ECO:0000313" key="15">
    <source>
        <dbReference type="EMBL" id="MCB8883776.1"/>
    </source>
</evidence>
<sequence>MTARPPSSVILGAIGDDFTGAVELAGMLTAGGARTLLVTSVADIPSQLVAIDAVVMALRSRVAPASEALHEIGRAAAAFQALDVRQIFFKYCATFDSTDDGNIGNCAELLMAHTDARSVLFCPSFPEAGRTVYQGHHFVGDQLLENSPKRLDPLTPMTRSDLMAVLAPQTAKTVGLLPWATVQAGEAAVRAYAAARAAAGVPFLIVDALNENDLRAIAAATWDWPLMTGGSSVAAYFPAQWRANGLVADNPAPRPERIRGAAAVLAGSCADRTREQIDAFAQNHPMLTLDLKADEDATIAAALSWAHRIGPSVPICIASSSGPEAVAEVQARFGVIAAGRRAERLLGKIAIGLVDLGVRRFLVAGGETSGAVIQALGISQLRVAPYAGLGVGRCMADHPSRLSFCLKSGKLGDIDMFARVLTEMGDEA</sequence>
<protein>
    <recommendedName>
        <fullName evidence="11">3-oxo-tetronate kinase</fullName>
        <ecNumber evidence="10">2.7.1.217</ecNumber>
    </recommendedName>
    <alternativeName>
        <fullName evidence="12">3-dehydrotetronate 4-kinase</fullName>
    </alternativeName>
</protein>
<dbReference type="Pfam" id="PF07005">
    <property type="entry name" value="SBD_N"/>
    <property type="match status" value="1"/>
</dbReference>
<dbReference type="InterPro" id="IPR031475">
    <property type="entry name" value="NBD_C"/>
</dbReference>
<name>A0A963Z723_9PROT</name>
<evidence type="ECO:0000256" key="9">
    <source>
        <dbReference type="ARBA" id="ARBA00037335"/>
    </source>
</evidence>
<dbReference type="InterPro" id="IPR050007">
    <property type="entry name" value="OtnK"/>
</dbReference>
<comment type="function">
    <text evidence="9">Catalyzes the ATP-dependent phosphorylation of 3-oxo-tetronate to 3-oxo-tetronate 4-phosphate.</text>
</comment>
<comment type="catalytic activity">
    <reaction evidence="8">
        <text>3-dehydro-D-erythronate + ATP = 3-dehydro-4-O-phospho-D-erythronate + ADP + H(+)</text>
        <dbReference type="Rhea" id="RHEA:52556"/>
        <dbReference type="ChEBI" id="CHEBI:15378"/>
        <dbReference type="ChEBI" id="CHEBI:30616"/>
        <dbReference type="ChEBI" id="CHEBI:57958"/>
        <dbReference type="ChEBI" id="CHEBI:136593"/>
        <dbReference type="ChEBI" id="CHEBI:456216"/>
        <dbReference type="EC" id="2.7.1.217"/>
    </reaction>
</comment>
<comment type="similarity">
    <text evidence="1">Belongs to the four-carbon acid sugar kinase family.</text>
</comment>
<keyword evidence="6" id="KW-0119">Carbohydrate metabolism</keyword>
<evidence type="ECO:0000256" key="3">
    <source>
        <dbReference type="ARBA" id="ARBA00022741"/>
    </source>
</evidence>
<evidence type="ECO:0000256" key="4">
    <source>
        <dbReference type="ARBA" id="ARBA00022777"/>
    </source>
</evidence>
<proteinExistence type="inferred from homology"/>
<dbReference type="Gene3D" id="3.40.50.10840">
    <property type="entry name" value="Putative sugar-binding, N-terminal domain"/>
    <property type="match status" value="1"/>
</dbReference>
<dbReference type="GO" id="GO:0016301">
    <property type="term" value="F:kinase activity"/>
    <property type="evidence" value="ECO:0007669"/>
    <property type="project" value="UniProtKB-KW"/>
</dbReference>
<dbReference type="GO" id="GO:0005524">
    <property type="term" value="F:ATP binding"/>
    <property type="evidence" value="ECO:0007669"/>
    <property type="project" value="UniProtKB-KW"/>
</dbReference>
<evidence type="ECO:0000256" key="7">
    <source>
        <dbReference type="ARBA" id="ARBA00035898"/>
    </source>
</evidence>
<dbReference type="InterPro" id="IPR010737">
    <property type="entry name" value="4-carb_acid_sugar_kinase_N"/>
</dbReference>
<keyword evidence="3" id="KW-0547">Nucleotide-binding</keyword>
<dbReference type="EMBL" id="JAESVA010000016">
    <property type="protein sequence ID" value="MCB8883776.1"/>
    <property type="molecule type" value="Genomic_DNA"/>
</dbReference>
<dbReference type="AlphaFoldDB" id="A0A963Z723"/>
<evidence type="ECO:0000256" key="12">
    <source>
        <dbReference type="ARBA" id="ARBA00041377"/>
    </source>
</evidence>
<evidence type="ECO:0000256" key="11">
    <source>
        <dbReference type="ARBA" id="ARBA00039461"/>
    </source>
</evidence>
<dbReference type="EC" id="2.7.1.217" evidence="10"/>
<dbReference type="Gene3D" id="3.40.980.20">
    <property type="entry name" value="Four-carbon acid sugar kinase, nucleotide binding domain"/>
    <property type="match status" value="1"/>
</dbReference>
<keyword evidence="5" id="KW-0067">ATP-binding</keyword>
<evidence type="ECO:0000256" key="5">
    <source>
        <dbReference type="ARBA" id="ARBA00022840"/>
    </source>
</evidence>
<evidence type="ECO:0000256" key="8">
    <source>
        <dbReference type="ARBA" id="ARBA00036346"/>
    </source>
</evidence>
<evidence type="ECO:0000256" key="10">
    <source>
        <dbReference type="ARBA" id="ARBA00039095"/>
    </source>
</evidence>
<feature type="domain" description="Four-carbon acid sugar kinase nucleotide binding" evidence="14">
    <location>
        <begin position="263"/>
        <end position="417"/>
    </location>
</feature>
<comment type="caution">
    <text evidence="15">The sequence shown here is derived from an EMBL/GenBank/DDBJ whole genome shotgun (WGS) entry which is preliminary data.</text>
</comment>
<accession>A0A963Z723</accession>
<evidence type="ECO:0000256" key="2">
    <source>
        <dbReference type="ARBA" id="ARBA00022679"/>
    </source>
</evidence>
<keyword evidence="4 15" id="KW-0418">Kinase</keyword>
<evidence type="ECO:0000259" key="14">
    <source>
        <dbReference type="Pfam" id="PF17042"/>
    </source>
</evidence>
<evidence type="ECO:0000256" key="6">
    <source>
        <dbReference type="ARBA" id="ARBA00023277"/>
    </source>
</evidence>
<dbReference type="NCBIfam" id="NF043035">
    <property type="entry name" value="OxoTetrKin"/>
    <property type="match status" value="1"/>
</dbReference>
<dbReference type="RefSeq" id="WP_227310503.1">
    <property type="nucleotide sequence ID" value="NZ_JAESVA010000016.1"/>
</dbReference>
<reference evidence="15 16" key="1">
    <citation type="journal article" date="2021" name="Microorganisms">
        <title>Acidisoma silvae sp. nov. and Acidisomacellulosilytica sp. nov., Two Acidophilic Bacteria Isolated from Decaying Wood, Hydrolyzing Cellulose and Producing Poly-3-hydroxybutyrate.</title>
        <authorList>
            <person name="Mieszkin S."/>
            <person name="Pouder E."/>
            <person name="Uroz S."/>
            <person name="Simon-Colin C."/>
            <person name="Alain K."/>
        </authorList>
    </citation>
    <scope>NUCLEOTIDE SEQUENCE [LARGE SCALE GENOMIC DNA]</scope>
    <source>
        <strain evidence="15 16">HW T5.17</strain>
    </source>
</reference>
<dbReference type="InterPro" id="IPR042213">
    <property type="entry name" value="NBD_C_sf"/>
</dbReference>
<evidence type="ECO:0000256" key="1">
    <source>
        <dbReference type="ARBA" id="ARBA00005715"/>
    </source>
</evidence>
<evidence type="ECO:0000313" key="16">
    <source>
        <dbReference type="Proteomes" id="UP000721844"/>
    </source>
</evidence>